<accession>A0A409XML5</accession>
<dbReference type="InParanoid" id="A0A409XML5"/>
<comment type="caution">
    <text evidence="1">The sequence shown here is derived from an EMBL/GenBank/DDBJ whole genome shotgun (WGS) entry which is preliminary data.</text>
</comment>
<evidence type="ECO:0000313" key="2">
    <source>
        <dbReference type="Proteomes" id="UP000283269"/>
    </source>
</evidence>
<keyword evidence="2" id="KW-1185">Reference proteome</keyword>
<dbReference type="AlphaFoldDB" id="A0A409XML5"/>
<evidence type="ECO:0000313" key="1">
    <source>
        <dbReference type="EMBL" id="PPQ91950.1"/>
    </source>
</evidence>
<dbReference type="Proteomes" id="UP000283269">
    <property type="component" value="Unassembled WGS sequence"/>
</dbReference>
<gene>
    <name evidence="1" type="ORF">CVT25_000992</name>
</gene>
<name>A0A409XML5_PSICY</name>
<sequence>MSAYRQLQIAALADNLRQPGVANIPCAENLFRLFSSSFVLYKEGKGKTWLRGTVASSTLFATGILGPGVHHPPRGSAMMQIVAGSSPLLQALYLVQQPHAIITAATTAAIYADALIDA</sequence>
<proteinExistence type="predicted"/>
<reference evidence="1 2" key="1">
    <citation type="journal article" date="2018" name="Evol. Lett.">
        <title>Horizontal gene cluster transfer increased hallucinogenic mushroom diversity.</title>
        <authorList>
            <person name="Reynolds H.T."/>
            <person name="Vijayakumar V."/>
            <person name="Gluck-Thaler E."/>
            <person name="Korotkin H.B."/>
            <person name="Matheny P.B."/>
            <person name="Slot J.C."/>
        </authorList>
    </citation>
    <scope>NUCLEOTIDE SEQUENCE [LARGE SCALE GENOMIC DNA]</scope>
    <source>
        <strain evidence="1 2">2631</strain>
    </source>
</reference>
<organism evidence="1 2">
    <name type="scientific">Psilocybe cyanescens</name>
    <dbReference type="NCBI Taxonomy" id="93625"/>
    <lineage>
        <taxon>Eukaryota</taxon>
        <taxon>Fungi</taxon>
        <taxon>Dikarya</taxon>
        <taxon>Basidiomycota</taxon>
        <taxon>Agaricomycotina</taxon>
        <taxon>Agaricomycetes</taxon>
        <taxon>Agaricomycetidae</taxon>
        <taxon>Agaricales</taxon>
        <taxon>Agaricineae</taxon>
        <taxon>Strophariaceae</taxon>
        <taxon>Psilocybe</taxon>
    </lineage>
</organism>
<dbReference type="EMBL" id="NHYD01001201">
    <property type="protein sequence ID" value="PPQ91950.1"/>
    <property type="molecule type" value="Genomic_DNA"/>
</dbReference>
<protein>
    <submittedName>
        <fullName evidence="1">Uncharacterized protein</fullName>
    </submittedName>
</protein>